<organism evidence="5 6">
    <name type="scientific">Kribbella aluminosa</name>
    <dbReference type="NCBI Taxonomy" id="416017"/>
    <lineage>
        <taxon>Bacteria</taxon>
        <taxon>Bacillati</taxon>
        <taxon>Actinomycetota</taxon>
        <taxon>Actinomycetes</taxon>
        <taxon>Propionibacteriales</taxon>
        <taxon>Kribbellaceae</taxon>
        <taxon>Kribbella</taxon>
    </lineage>
</organism>
<feature type="compositionally biased region" description="Gly residues" evidence="1">
    <location>
        <begin position="624"/>
        <end position="636"/>
    </location>
</feature>
<evidence type="ECO:0000256" key="2">
    <source>
        <dbReference type="SAM" id="Phobius"/>
    </source>
</evidence>
<proteinExistence type="predicted"/>
<dbReference type="EMBL" id="JAGINT010000001">
    <property type="protein sequence ID" value="MBP2353217.1"/>
    <property type="molecule type" value="Genomic_DNA"/>
</dbReference>
<evidence type="ECO:0000259" key="4">
    <source>
        <dbReference type="Pfam" id="PF20990"/>
    </source>
</evidence>
<evidence type="ECO:0000256" key="1">
    <source>
        <dbReference type="SAM" id="MobiDB-lite"/>
    </source>
</evidence>
<feature type="domain" description="DUF2207" evidence="3">
    <location>
        <begin position="33"/>
        <end position="187"/>
    </location>
</feature>
<keyword evidence="6" id="KW-1185">Reference proteome</keyword>
<evidence type="ECO:0000313" key="5">
    <source>
        <dbReference type="EMBL" id="MBP2353217.1"/>
    </source>
</evidence>
<dbReference type="Pfam" id="PF09972">
    <property type="entry name" value="DUF2207"/>
    <property type="match status" value="1"/>
</dbReference>
<dbReference type="Proteomes" id="UP000755585">
    <property type="component" value="Unassembled WGS sequence"/>
</dbReference>
<keyword evidence="2" id="KW-0472">Membrane</keyword>
<evidence type="ECO:0000259" key="3">
    <source>
        <dbReference type="Pfam" id="PF09972"/>
    </source>
</evidence>
<comment type="caution">
    <text evidence="5">The sequence shown here is derived from an EMBL/GenBank/DDBJ whole genome shotgun (WGS) entry which is preliminary data.</text>
</comment>
<evidence type="ECO:0000313" key="6">
    <source>
        <dbReference type="Proteomes" id="UP000755585"/>
    </source>
</evidence>
<keyword evidence="2" id="KW-0812">Transmembrane</keyword>
<dbReference type="InterPro" id="IPR018702">
    <property type="entry name" value="DUF2207"/>
</dbReference>
<protein>
    <submittedName>
        <fullName evidence="5">Membrane protein YgcG</fullName>
    </submittedName>
</protein>
<feature type="transmembrane region" description="Helical" evidence="2">
    <location>
        <begin position="468"/>
        <end position="492"/>
    </location>
</feature>
<reference evidence="5 6" key="1">
    <citation type="submission" date="2021-03" db="EMBL/GenBank/DDBJ databases">
        <title>Sequencing the genomes of 1000 actinobacteria strains.</title>
        <authorList>
            <person name="Klenk H.-P."/>
        </authorList>
    </citation>
    <scope>NUCLEOTIDE SEQUENCE [LARGE SCALE GENOMIC DNA]</scope>
    <source>
        <strain evidence="5 6">DSM 18824</strain>
    </source>
</reference>
<feature type="domain" description="Predicted membrane protein YciQ-like C-terminal" evidence="4">
    <location>
        <begin position="312"/>
        <end position="551"/>
    </location>
</feature>
<feature type="region of interest" description="Disordered" evidence="1">
    <location>
        <begin position="593"/>
        <end position="636"/>
    </location>
</feature>
<feature type="compositionally biased region" description="Low complexity" evidence="1">
    <location>
        <begin position="612"/>
        <end position="623"/>
    </location>
</feature>
<gene>
    <name evidence="5" type="ORF">JOF29_004300</name>
</gene>
<dbReference type="InterPro" id="IPR048389">
    <property type="entry name" value="YciQ-like_C"/>
</dbReference>
<feature type="transmembrane region" description="Helical" evidence="2">
    <location>
        <begin position="252"/>
        <end position="273"/>
    </location>
</feature>
<sequence>MRRALGVVVSLLVLAIALAGYAVPASAAIGDRVRSMTIAYDVSADGVLHVTESIEYHFGDSGRHGIFRDLVIREPYVDDRSKDQRYDVSNVQVSSPNAPAEFSTSTARTNKARNQVLRIKIGASGETVTGRDATYKISYDVRGALRHFPDHSELYWDATGNSWEAPLDHVVVTVTVPQGVTKVACNEGPSGSTASCDEKAIVGGKATFTQETDVVRGEELTIVAGIKAGAVSNDTPIVVDPPGFLARYGVSWPAAISSVVLTVIAIAAGKLTVRRRRDLRYDGMPPGTVPPPGLAARTVPDRLAEKAIPVAFAPPEISAAEGGLLIDGKVDTTEVAATLVDLAVRGAVRIESENDVRTAVLVDAGLATAAHEKALLKGLFPKQQPGGEVRLLRPAMGDTRPQRAAESMGDALWKQVVDRNWYARLPHRSTVVESSGYGWVPLGCGVFLAVLVGLISLIVYVIKFGAPPWLGPAIVIALPVLAVLNAVVDLILQRRAGRRNALGRAVTDQVVGFRQYLSTAEADQLRFEAGEDIFSKYLPWAIVLGLADRWQQVCKQLVDSGRLTAAPSWYTGSSSYYDSGWTAGSISTTVSSTFAELPSPSPSPSAGGGSSSGFSSSSTSSSSSGGGGGGGGGGSW</sequence>
<accession>A0ABS4UNJ1</accession>
<name>A0ABS4UNJ1_9ACTN</name>
<dbReference type="Pfam" id="PF20990">
    <property type="entry name" value="DUF2207_C"/>
    <property type="match status" value="1"/>
</dbReference>
<dbReference type="RefSeq" id="WP_209695845.1">
    <property type="nucleotide sequence ID" value="NZ_BAAAVU010000012.1"/>
</dbReference>
<feature type="transmembrane region" description="Helical" evidence="2">
    <location>
        <begin position="437"/>
        <end position="462"/>
    </location>
</feature>
<keyword evidence="2" id="KW-1133">Transmembrane helix</keyword>